<sequence>MSAEIDRETVRRARERLPEWTYEARDQAYTELFEGPDAALTDAELGELDRIDSDLTRRGEPGIWGADEYGIVHDGGVEPGELGVVCTYHPEIPYEGFRGEESLDEASREQYNDVLWTYCERVATYIQTDLDAFLRSASN</sequence>
<keyword evidence="2" id="KW-1185">Reference proteome</keyword>
<evidence type="ECO:0000313" key="1">
    <source>
        <dbReference type="EMBL" id="MFD1647874.1"/>
    </source>
</evidence>
<dbReference type="InterPro" id="IPR055961">
    <property type="entry name" value="DUF7539"/>
</dbReference>
<dbReference type="Pfam" id="PF24383">
    <property type="entry name" value="DUF7539"/>
    <property type="match status" value="1"/>
</dbReference>
<accession>A0ABD6DNF5</accession>
<gene>
    <name evidence="1" type="ORF">ACFSBL_19445</name>
</gene>
<dbReference type="Proteomes" id="UP001597034">
    <property type="component" value="Unassembled WGS sequence"/>
</dbReference>
<proteinExistence type="predicted"/>
<reference evidence="1 2" key="1">
    <citation type="journal article" date="2019" name="Int. J. Syst. Evol. Microbiol.">
        <title>The Global Catalogue of Microorganisms (GCM) 10K type strain sequencing project: providing services to taxonomists for standard genome sequencing and annotation.</title>
        <authorList>
            <consortium name="The Broad Institute Genomics Platform"/>
            <consortium name="The Broad Institute Genome Sequencing Center for Infectious Disease"/>
            <person name="Wu L."/>
            <person name="Ma J."/>
        </authorList>
    </citation>
    <scope>NUCLEOTIDE SEQUENCE [LARGE SCALE GENOMIC DNA]</scope>
    <source>
        <strain evidence="1 2">CGMCC 1.10390</strain>
    </source>
</reference>
<dbReference type="AlphaFoldDB" id="A0ABD6DNF5"/>
<organism evidence="1 2">
    <name type="scientific">Haloarchaeobius litoreus</name>
    <dbReference type="NCBI Taxonomy" id="755306"/>
    <lineage>
        <taxon>Archaea</taxon>
        <taxon>Methanobacteriati</taxon>
        <taxon>Methanobacteriota</taxon>
        <taxon>Stenosarchaea group</taxon>
        <taxon>Halobacteria</taxon>
        <taxon>Halobacteriales</taxon>
        <taxon>Halorubellaceae</taxon>
        <taxon>Haloarchaeobius</taxon>
    </lineage>
</organism>
<comment type="caution">
    <text evidence="1">The sequence shown here is derived from an EMBL/GenBank/DDBJ whole genome shotgun (WGS) entry which is preliminary data.</text>
</comment>
<dbReference type="EMBL" id="JBHUDO010000004">
    <property type="protein sequence ID" value="MFD1647874.1"/>
    <property type="molecule type" value="Genomic_DNA"/>
</dbReference>
<name>A0ABD6DNF5_9EURY</name>
<dbReference type="RefSeq" id="WP_256401648.1">
    <property type="nucleotide sequence ID" value="NZ_JANHJR010000004.1"/>
</dbReference>
<evidence type="ECO:0000313" key="2">
    <source>
        <dbReference type="Proteomes" id="UP001597034"/>
    </source>
</evidence>
<protein>
    <submittedName>
        <fullName evidence="1">Uncharacterized protein</fullName>
    </submittedName>
</protein>